<proteinExistence type="predicted"/>
<dbReference type="AlphaFoldDB" id="A0A9P6B2P8"/>
<feature type="region of interest" description="Disordered" evidence="1">
    <location>
        <begin position="1"/>
        <end position="70"/>
    </location>
</feature>
<comment type="caution">
    <text evidence="2">The sequence shown here is derived from an EMBL/GenBank/DDBJ whole genome shotgun (WGS) entry which is preliminary data.</text>
</comment>
<keyword evidence="3" id="KW-1185">Reference proteome</keyword>
<organism evidence="2 3">
    <name type="scientific">Hydnum rufescens UP504</name>
    <dbReference type="NCBI Taxonomy" id="1448309"/>
    <lineage>
        <taxon>Eukaryota</taxon>
        <taxon>Fungi</taxon>
        <taxon>Dikarya</taxon>
        <taxon>Basidiomycota</taxon>
        <taxon>Agaricomycotina</taxon>
        <taxon>Agaricomycetes</taxon>
        <taxon>Cantharellales</taxon>
        <taxon>Hydnaceae</taxon>
        <taxon>Hydnum</taxon>
    </lineage>
</organism>
<dbReference type="Proteomes" id="UP000886523">
    <property type="component" value="Unassembled WGS sequence"/>
</dbReference>
<name>A0A9P6B2P8_9AGAM</name>
<evidence type="ECO:0000313" key="2">
    <source>
        <dbReference type="EMBL" id="KAF9516455.1"/>
    </source>
</evidence>
<evidence type="ECO:0000313" key="3">
    <source>
        <dbReference type="Proteomes" id="UP000886523"/>
    </source>
</evidence>
<evidence type="ECO:0000256" key="1">
    <source>
        <dbReference type="SAM" id="MobiDB-lite"/>
    </source>
</evidence>
<protein>
    <submittedName>
        <fullName evidence="2">Uncharacterized protein</fullName>
    </submittedName>
</protein>
<sequence length="127" mass="13795">MPPKHDDDSLGPPSSSSTRPPPKIKHQRSQAKFPSGEVFAQGPSGDIIATDLPYHPPSPNTGGPSEPEASFIPLLLDGIAEPLHSSRIHIVTDTHSHHAHAKEAAAIQWNHVIIPSLIQPFMLFERE</sequence>
<reference evidence="2" key="1">
    <citation type="journal article" date="2020" name="Nat. Commun.">
        <title>Large-scale genome sequencing of mycorrhizal fungi provides insights into the early evolution of symbiotic traits.</title>
        <authorList>
            <person name="Miyauchi S."/>
            <person name="Kiss E."/>
            <person name="Kuo A."/>
            <person name="Drula E."/>
            <person name="Kohler A."/>
            <person name="Sanchez-Garcia M."/>
            <person name="Morin E."/>
            <person name="Andreopoulos B."/>
            <person name="Barry K.W."/>
            <person name="Bonito G."/>
            <person name="Buee M."/>
            <person name="Carver A."/>
            <person name="Chen C."/>
            <person name="Cichocki N."/>
            <person name="Clum A."/>
            <person name="Culley D."/>
            <person name="Crous P.W."/>
            <person name="Fauchery L."/>
            <person name="Girlanda M."/>
            <person name="Hayes R.D."/>
            <person name="Keri Z."/>
            <person name="LaButti K."/>
            <person name="Lipzen A."/>
            <person name="Lombard V."/>
            <person name="Magnuson J."/>
            <person name="Maillard F."/>
            <person name="Murat C."/>
            <person name="Nolan M."/>
            <person name="Ohm R.A."/>
            <person name="Pangilinan J."/>
            <person name="Pereira M.F."/>
            <person name="Perotto S."/>
            <person name="Peter M."/>
            <person name="Pfister S."/>
            <person name="Riley R."/>
            <person name="Sitrit Y."/>
            <person name="Stielow J.B."/>
            <person name="Szollosi G."/>
            <person name="Zifcakova L."/>
            <person name="Stursova M."/>
            <person name="Spatafora J.W."/>
            <person name="Tedersoo L."/>
            <person name="Vaario L.M."/>
            <person name="Yamada A."/>
            <person name="Yan M."/>
            <person name="Wang P."/>
            <person name="Xu J."/>
            <person name="Bruns T."/>
            <person name="Baldrian P."/>
            <person name="Vilgalys R."/>
            <person name="Dunand C."/>
            <person name="Henrissat B."/>
            <person name="Grigoriev I.V."/>
            <person name="Hibbett D."/>
            <person name="Nagy L.G."/>
            <person name="Martin F.M."/>
        </authorList>
    </citation>
    <scope>NUCLEOTIDE SEQUENCE</scope>
    <source>
        <strain evidence="2">UP504</strain>
    </source>
</reference>
<gene>
    <name evidence="2" type="ORF">BS47DRAFT_1390707</name>
</gene>
<dbReference type="EMBL" id="MU128939">
    <property type="protein sequence ID" value="KAF9516455.1"/>
    <property type="molecule type" value="Genomic_DNA"/>
</dbReference>
<accession>A0A9P6B2P8</accession>